<gene>
    <name evidence="1" type="primary">Acey_s0021.g446</name>
    <name evidence="1" type="synonym">Acey-Y75B8A.8</name>
    <name evidence="1" type="ORF">Y032_0021g446</name>
</gene>
<keyword evidence="2" id="KW-1185">Reference proteome</keyword>
<dbReference type="OrthoDB" id="445326at2759"/>
<reference evidence="2" key="1">
    <citation type="journal article" date="2015" name="Nat. Genet.">
        <title>The genome and transcriptome of the zoonotic hookworm Ancylostoma ceylanicum identify infection-specific gene families.</title>
        <authorList>
            <person name="Schwarz E.M."/>
            <person name="Hu Y."/>
            <person name="Antoshechkin I."/>
            <person name="Miller M.M."/>
            <person name="Sternberg P.W."/>
            <person name="Aroian R.V."/>
        </authorList>
    </citation>
    <scope>NUCLEOTIDE SEQUENCE</scope>
    <source>
        <strain evidence="2">HY135</strain>
    </source>
</reference>
<organism evidence="1 2">
    <name type="scientific">Ancylostoma ceylanicum</name>
    <dbReference type="NCBI Taxonomy" id="53326"/>
    <lineage>
        <taxon>Eukaryota</taxon>
        <taxon>Metazoa</taxon>
        <taxon>Ecdysozoa</taxon>
        <taxon>Nematoda</taxon>
        <taxon>Chromadorea</taxon>
        <taxon>Rhabditida</taxon>
        <taxon>Rhabditina</taxon>
        <taxon>Rhabditomorpha</taxon>
        <taxon>Strongyloidea</taxon>
        <taxon>Ancylostomatidae</taxon>
        <taxon>Ancylostomatinae</taxon>
        <taxon>Ancylostoma</taxon>
    </lineage>
</organism>
<comment type="caution">
    <text evidence="1">The sequence shown here is derived from an EMBL/GenBank/DDBJ whole genome shotgun (WGS) entry which is preliminary data.</text>
</comment>
<evidence type="ECO:0000313" key="1">
    <source>
        <dbReference type="EMBL" id="EYC20825.1"/>
    </source>
</evidence>
<evidence type="ECO:0000313" key="2">
    <source>
        <dbReference type="Proteomes" id="UP000024635"/>
    </source>
</evidence>
<dbReference type="AlphaFoldDB" id="A0A016V047"/>
<protein>
    <submittedName>
        <fullName evidence="1">Uncharacterized protein</fullName>
    </submittedName>
</protein>
<name>A0A016V047_9BILA</name>
<proteinExistence type="predicted"/>
<dbReference type="Proteomes" id="UP000024635">
    <property type="component" value="Unassembled WGS sequence"/>
</dbReference>
<sequence>MNYTGQYVQQPSGAMPPMPAQQQAQMMQQQRMVMGQPGQAAPGMRQMYPPPPGMMNSQVPGQPMYSHPSQMQQAQMLQQQQQQFQYYMSRFPPQWQQDIHMEQSQERKKHIFGQYVRKFNAMQQQQQSKMVSNGQGAMLHQPMMGALIFFMPSYFSF</sequence>
<accession>A0A016V047</accession>
<dbReference type="EMBL" id="JARK01001357">
    <property type="protein sequence ID" value="EYC20825.1"/>
    <property type="molecule type" value="Genomic_DNA"/>
</dbReference>